<accession>A0ABR8TKW7</accession>
<evidence type="ECO:0000313" key="2">
    <source>
        <dbReference type="EMBL" id="MBD7976415.1"/>
    </source>
</evidence>
<dbReference type="Proteomes" id="UP000611945">
    <property type="component" value="Unassembled WGS sequence"/>
</dbReference>
<evidence type="ECO:0000256" key="1">
    <source>
        <dbReference type="SAM" id="SignalP"/>
    </source>
</evidence>
<feature type="chain" id="PRO_5045636362" description="Peptidase M61 catalytic domain-containing protein" evidence="1">
    <location>
        <begin position="21"/>
        <end position="408"/>
    </location>
</feature>
<dbReference type="RefSeq" id="WP_251835167.1">
    <property type="nucleotide sequence ID" value="NZ_JACSQG010000001.1"/>
</dbReference>
<gene>
    <name evidence="2" type="ORF">H9642_04350</name>
</gene>
<sequence>MISRTSLLCVLLICAAPVWAAKKTDLDYRVRFLPGSDQAEVSLHLERGQAVRELDFNLGADGRYSDFKADGDWQVEKDGEAERGKWSPAQGKATLSYRVRISHQRDSGSYDARMTEDWVLLRGDDLVPPARLALRDNMELVSRLQFDLPDGWKSVETGWPRVGTHRFRIDNPSRHFDRPTGWILAGKIGTRRARLGMTDVTVAAPLGEGMRRMDMLTVLTFIWPQAQTIFQRDPAKVLIVGAGEPMWRGGLSGPHSLFMHADRPVVSENGTSSLLHELVHVLGRIGDHDRSDWISEGVAEYYAIELLRRSGGMTEERYQQVRKHLSNWSRDIKTLRGESSSGPVTARAVLLLQDLDQEIRKRTEGRRTLDDVTRGLMRLDTASTEDFIAISENVMGGPSKVLDTRLLR</sequence>
<reference evidence="2 3" key="1">
    <citation type="submission" date="2020-08" db="EMBL/GenBank/DDBJ databases">
        <title>A Genomic Blueprint of the Chicken Gut Microbiome.</title>
        <authorList>
            <person name="Gilroy R."/>
            <person name="Ravi A."/>
            <person name="Getino M."/>
            <person name="Pursley I."/>
            <person name="Horton D.L."/>
            <person name="Alikhan N.-F."/>
            <person name="Baker D."/>
            <person name="Gharbi K."/>
            <person name="Hall N."/>
            <person name="Watson M."/>
            <person name="Adriaenssens E.M."/>
            <person name="Foster-Nyarko E."/>
            <person name="Jarju S."/>
            <person name="Secka A."/>
            <person name="Antonio M."/>
            <person name="Oren A."/>
            <person name="Chaudhuri R."/>
            <person name="La Ragione R.M."/>
            <person name="Hildebrand F."/>
            <person name="Pallen M.J."/>
        </authorList>
    </citation>
    <scope>NUCLEOTIDE SEQUENCE [LARGE SCALE GENOMIC DNA]</scope>
    <source>
        <strain evidence="2 3">Sa2CUA2</strain>
    </source>
</reference>
<keyword evidence="1" id="KW-0732">Signal</keyword>
<proteinExistence type="predicted"/>
<dbReference type="InterPro" id="IPR027268">
    <property type="entry name" value="Peptidase_M4/M1_CTD_sf"/>
</dbReference>
<evidence type="ECO:0000313" key="3">
    <source>
        <dbReference type="Proteomes" id="UP000611945"/>
    </source>
</evidence>
<organism evidence="2 3">
    <name type="scientific">Serpens gallinarum</name>
    <dbReference type="NCBI Taxonomy" id="2763075"/>
    <lineage>
        <taxon>Bacteria</taxon>
        <taxon>Pseudomonadati</taxon>
        <taxon>Pseudomonadota</taxon>
        <taxon>Gammaproteobacteria</taxon>
        <taxon>Pseudomonadales</taxon>
        <taxon>Pseudomonadaceae</taxon>
        <taxon>Pseudomonas</taxon>
    </lineage>
</organism>
<feature type="signal peptide" evidence="1">
    <location>
        <begin position="1"/>
        <end position="20"/>
    </location>
</feature>
<dbReference type="EMBL" id="JACSQG010000001">
    <property type="protein sequence ID" value="MBD7976415.1"/>
    <property type="molecule type" value="Genomic_DNA"/>
</dbReference>
<evidence type="ECO:0008006" key="4">
    <source>
        <dbReference type="Google" id="ProtNLM"/>
    </source>
</evidence>
<name>A0ABR8TKW7_9PSED</name>
<comment type="caution">
    <text evidence="2">The sequence shown here is derived from an EMBL/GenBank/DDBJ whole genome shotgun (WGS) entry which is preliminary data.</text>
</comment>
<dbReference type="Gene3D" id="1.10.390.10">
    <property type="entry name" value="Neutral Protease Domain 2"/>
    <property type="match status" value="1"/>
</dbReference>
<protein>
    <recommendedName>
        <fullName evidence="4">Peptidase M61 catalytic domain-containing protein</fullName>
    </recommendedName>
</protein>
<keyword evidence="3" id="KW-1185">Reference proteome</keyword>